<evidence type="ECO:0000256" key="10">
    <source>
        <dbReference type="ARBA" id="ARBA00022842"/>
    </source>
</evidence>
<sequence length="477" mass="53966">MLKSFLWFDFETVGTNPATDWPSQFAAIRTDAELNEIGEPVNLFCKLPDDHLPHPMATLVTGLTPQAVNARGLSEPEFIQHVLDELMVPGTCAAGYNSIRFDDEVIRNSLYRNFHDPYLRERANGNSRWDLIDLVRMTGALRPDGIQWPKREDGFNSYKLEELTKANGIEHGAAHDALSDVRATIALARLIREKQPKLFQFYLDHRFKDKAGALLGLHTKQPVVHVSGMFGLAKQCLAVVLPLVEHPRNRNQVFVYDLSVDPAPLLAMSVEEIQDNLFTPRQEGETRERIPLKGVSLNKCPALAPLKVLRAEDQARLNIDLDTCFRHREMLLNIPELAEKVQAVFTGSSGKETQDPDQMLYSGGFFSWADKRLMERISEATPESLGNLHLSFEDGRLDEMLFRYRGRHYPETLDQEESLRWHEFRRQRLSGQDSAVLGFSQFRSDLDSAKQGASADALKLLDQLAAYADQLQAGLAR</sequence>
<evidence type="ECO:0000256" key="3">
    <source>
        <dbReference type="ARBA" id="ARBA00012108"/>
    </source>
</evidence>
<evidence type="ECO:0000313" key="18">
    <source>
        <dbReference type="Proteomes" id="UP001209854"/>
    </source>
</evidence>
<dbReference type="Pfam" id="PF00929">
    <property type="entry name" value="RNase_T"/>
    <property type="match status" value="1"/>
</dbReference>
<feature type="domain" description="ExoI SH3-like" evidence="15">
    <location>
        <begin position="196"/>
        <end position="349"/>
    </location>
</feature>
<keyword evidence="7 14" id="KW-0227">DNA damage</keyword>
<keyword evidence="11" id="KW-0238">DNA-binding</keyword>
<dbReference type="InterPro" id="IPR012337">
    <property type="entry name" value="RNaseH-like_sf"/>
</dbReference>
<evidence type="ECO:0000313" key="17">
    <source>
        <dbReference type="EMBL" id="MCW7554010.1"/>
    </source>
</evidence>
<dbReference type="InterPro" id="IPR058561">
    <property type="entry name" value="Exonuc_1_C"/>
</dbReference>
<dbReference type="PIRSF" id="PIRSF000977">
    <property type="entry name" value="Exodeoxyribonuclease_I"/>
    <property type="match status" value="1"/>
</dbReference>
<keyword evidence="12 14" id="KW-0234">DNA repair</keyword>
<dbReference type="PROSITE" id="PS51785">
    <property type="entry name" value="EXOI_C"/>
    <property type="match status" value="1"/>
</dbReference>
<dbReference type="SUPFAM" id="SSF53098">
    <property type="entry name" value="Ribonuclease H-like"/>
    <property type="match status" value="1"/>
</dbReference>
<dbReference type="Pfam" id="PF08411">
    <property type="entry name" value="ExoI_SH3"/>
    <property type="match status" value="1"/>
</dbReference>
<evidence type="ECO:0000256" key="14">
    <source>
        <dbReference type="PIRNR" id="PIRNR000977"/>
    </source>
</evidence>
<comment type="subunit">
    <text evidence="13">Monomer. Interacts with ssb (via C-terminus); this interaction stimulates the exonuclease activity by recruiting the enzyme to its substrate.</text>
</comment>
<evidence type="ECO:0000259" key="16">
    <source>
        <dbReference type="PROSITE" id="PS51785"/>
    </source>
</evidence>
<keyword evidence="8 14" id="KW-0378">Hydrolase</keyword>
<dbReference type="Gene3D" id="3.30.420.10">
    <property type="entry name" value="Ribonuclease H-like superfamily/Ribonuclease H"/>
    <property type="match status" value="1"/>
</dbReference>
<dbReference type="Gene3D" id="3.30.1520.20">
    <property type="entry name" value="Exonuclease ExoI, domain 2"/>
    <property type="match status" value="1"/>
</dbReference>
<proteinExistence type="predicted"/>
<comment type="catalytic activity">
    <reaction evidence="1 14">
        <text>Exonucleolytic cleavage in the 3'- to 5'-direction to yield nucleoside 5'-phosphates.</text>
        <dbReference type="EC" id="3.1.11.1"/>
    </reaction>
</comment>
<dbReference type="EMBL" id="JAPFCC010000001">
    <property type="protein sequence ID" value="MCW7554010.1"/>
    <property type="molecule type" value="Genomic_DNA"/>
</dbReference>
<comment type="cofactor">
    <cofactor evidence="2">
        <name>Mg(2+)</name>
        <dbReference type="ChEBI" id="CHEBI:18420"/>
    </cofactor>
</comment>
<dbReference type="Proteomes" id="UP001209854">
    <property type="component" value="Unassembled WGS sequence"/>
</dbReference>
<evidence type="ECO:0000256" key="11">
    <source>
        <dbReference type="ARBA" id="ARBA00023125"/>
    </source>
</evidence>
<dbReference type="InterPro" id="IPR034747">
    <property type="entry name" value="EXOI_SH3"/>
</dbReference>
<evidence type="ECO:0000256" key="1">
    <source>
        <dbReference type="ARBA" id="ARBA00000563"/>
    </source>
</evidence>
<comment type="caution">
    <text evidence="17">The sequence shown here is derived from an EMBL/GenBank/DDBJ whole genome shotgun (WGS) entry which is preliminary data.</text>
</comment>
<dbReference type="GO" id="GO:0008310">
    <property type="term" value="F:single-stranded DNA 3'-5' DNA exonuclease activity"/>
    <property type="evidence" value="ECO:0007669"/>
    <property type="project" value="UniProtKB-EC"/>
</dbReference>
<evidence type="ECO:0000256" key="2">
    <source>
        <dbReference type="ARBA" id="ARBA00001946"/>
    </source>
</evidence>
<keyword evidence="18" id="KW-1185">Reference proteome</keyword>
<evidence type="ECO:0000256" key="6">
    <source>
        <dbReference type="ARBA" id="ARBA00022723"/>
    </source>
</evidence>
<dbReference type="InterPro" id="IPR038649">
    <property type="entry name" value="EXOI_SH3_sf"/>
</dbReference>
<evidence type="ECO:0000256" key="7">
    <source>
        <dbReference type="ARBA" id="ARBA00022763"/>
    </source>
</evidence>
<dbReference type="SMART" id="SM00479">
    <property type="entry name" value="EXOIII"/>
    <property type="match status" value="1"/>
</dbReference>
<evidence type="ECO:0000256" key="13">
    <source>
        <dbReference type="ARBA" id="ARBA00046792"/>
    </source>
</evidence>
<keyword evidence="10" id="KW-0460">Magnesium</keyword>
<dbReference type="Gene3D" id="1.20.1280.70">
    <property type="entry name" value="Exonuclease ExoI, domain 3"/>
    <property type="match status" value="1"/>
</dbReference>
<keyword evidence="6" id="KW-0479">Metal-binding</keyword>
<evidence type="ECO:0000256" key="4">
    <source>
        <dbReference type="ARBA" id="ARBA00019900"/>
    </source>
</evidence>
<evidence type="ECO:0000256" key="8">
    <source>
        <dbReference type="ARBA" id="ARBA00022801"/>
    </source>
</evidence>
<evidence type="ECO:0000259" key="15">
    <source>
        <dbReference type="PROSITE" id="PS51784"/>
    </source>
</evidence>
<dbReference type="NCBIfam" id="NF008746">
    <property type="entry name" value="PRK11779.1"/>
    <property type="match status" value="1"/>
</dbReference>
<gene>
    <name evidence="17" type="primary">sbcB</name>
    <name evidence="17" type="ORF">NX722_15560</name>
</gene>
<dbReference type="Gene3D" id="1.10.287.1240">
    <property type="match status" value="1"/>
</dbReference>
<protein>
    <recommendedName>
        <fullName evidence="4 14">Exodeoxyribonuclease I</fullName>
        <ecNumber evidence="3 14">3.1.11.1</ecNumber>
    </recommendedName>
</protein>
<dbReference type="EC" id="3.1.11.1" evidence="3 14"/>
<keyword evidence="5 14" id="KW-0540">Nuclease</keyword>
<organism evidence="17 18">
    <name type="scientific">Endozoicomonas gorgoniicola</name>
    <dbReference type="NCBI Taxonomy" id="1234144"/>
    <lineage>
        <taxon>Bacteria</taxon>
        <taxon>Pseudomonadati</taxon>
        <taxon>Pseudomonadota</taxon>
        <taxon>Gammaproteobacteria</taxon>
        <taxon>Oceanospirillales</taxon>
        <taxon>Endozoicomonadaceae</taxon>
        <taxon>Endozoicomonas</taxon>
    </lineage>
</organism>
<accession>A0ABT3MX99</accession>
<dbReference type="InterPro" id="IPR023607">
    <property type="entry name" value="Exodeoxyribonuclease_I"/>
</dbReference>
<dbReference type="InterPro" id="IPR036397">
    <property type="entry name" value="RNaseH_sf"/>
</dbReference>
<dbReference type="InterPro" id="IPR013520">
    <property type="entry name" value="Ribonucl_H"/>
</dbReference>
<name>A0ABT3MX99_9GAMM</name>
<evidence type="ECO:0000256" key="5">
    <source>
        <dbReference type="ARBA" id="ARBA00022722"/>
    </source>
</evidence>
<dbReference type="Pfam" id="PF26016">
    <property type="entry name" value="ExoI_C"/>
    <property type="match status" value="1"/>
</dbReference>
<dbReference type="RefSeq" id="WP_262563752.1">
    <property type="nucleotide sequence ID" value="NZ_JAPFCC010000001.1"/>
</dbReference>
<dbReference type="InterPro" id="IPR013620">
    <property type="entry name" value="Exonuc_1_SH3"/>
</dbReference>
<reference evidence="17 18" key="1">
    <citation type="submission" date="2022-10" db="EMBL/GenBank/DDBJ databases">
        <title>High-quality genome sequences of two octocoral-associated bacteria, Endozoicomonas euniceicola EF212 and Endozoicomonas gorgoniicola PS125.</title>
        <authorList>
            <person name="Chiou Y.-J."/>
            <person name="Chen Y.-H."/>
        </authorList>
    </citation>
    <scope>NUCLEOTIDE SEQUENCE [LARGE SCALE GENOMIC DNA]</scope>
    <source>
        <strain evidence="17 18">PS125</strain>
    </source>
</reference>
<dbReference type="CDD" id="cd06138">
    <property type="entry name" value="ExoI_N"/>
    <property type="match status" value="1"/>
</dbReference>
<feature type="domain" description="ExoI C-terminal" evidence="16">
    <location>
        <begin position="352"/>
        <end position="472"/>
    </location>
</feature>
<evidence type="ECO:0000256" key="9">
    <source>
        <dbReference type="ARBA" id="ARBA00022839"/>
    </source>
</evidence>
<dbReference type="PROSITE" id="PS51784">
    <property type="entry name" value="EXOI_SH3"/>
    <property type="match status" value="1"/>
</dbReference>
<evidence type="ECO:0000256" key="12">
    <source>
        <dbReference type="ARBA" id="ARBA00023204"/>
    </source>
</evidence>
<keyword evidence="9 14" id="KW-0269">Exonuclease</keyword>